<keyword evidence="9" id="KW-0812">Transmembrane</keyword>
<evidence type="ECO:0000256" key="9">
    <source>
        <dbReference type="SAM" id="Phobius"/>
    </source>
</evidence>
<evidence type="ECO:0000259" key="10">
    <source>
        <dbReference type="PROSITE" id="PS50109"/>
    </source>
</evidence>
<reference evidence="12 13" key="1">
    <citation type="submission" date="2019-08" db="EMBL/GenBank/DDBJ databases">
        <title>In-depth cultivation of the pig gut microbiome towards novel bacterial diversity and tailored functional studies.</title>
        <authorList>
            <person name="Wylensek D."/>
            <person name="Hitch T.C.A."/>
            <person name="Clavel T."/>
        </authorList>
    </citation>
    <scope>NUCLEOTIDE SEQUENCE [LARGE SCALE GENOMIC DNA]</scope>
    <source>
        <strain evidence="12 13">BL-389-WT-3D</strain>
    </source>
</reference>
<dbReference type="SUPFAM" id="SSF158472">
    <property type="entry name" value="HAMP domain-like"/>
    <property type="match status" value="1"/>
</dbReference>
<evidence type="ECO:0000313" key="12">
    <source>
        <dbReference type="EMBL" id="MSS41691.1"/>
    </source>
</evidence>
<dbReference type="CDD" id="cd00075">
    <property type="entry name" value="HATPase"/>
    <property type="match status" value="1"/>
</dbReference>
<dbReference type="SMART" id="SM00388">
    <property type="entry name" value="HisKA"/>
    <property type="match status" value="1"/>
</dbReference>
<dbReference type="Pfam" id="PF02518">
    <property type="entry name" value="HATPase_c"/>
    <property type="match status" value="1"/>
</dbReference>
<dbReference type="Proteomes" id="UP000462363">
    <property type="component" value="Unassembled WGS sequence"/>
</dbReference>
<keyword evidence="6" id="KW-0418">Kinase</keyword>
<comment type="catalytic activity">
    <reaction evidence="1">
        <text>ATP + protein L-histidine = ADP + protein N-phospho-L-histidine.</text>
        <dbReference type="EC" id="2.7.13.3"/>
    </reaction>
</comment>
<organism evidence="12 13">
    <name type="scientific">Clostridium scindens (strain JCM 10418 / VPI 12708)</name>
    <dbReference type="NCBI Taxonomy" id="29347"/>
    <lineage>
        <taxon>Bacteria</taxon>
        <taxon>Bacillati</taxon>
        <taxon>Bacillota</taxon>
        <taxon>Clostridia</taxon>
        <taxon>Lachnospirales</taxon>
        <taxon>Lachnospiraceae</taxon>
    </lineage>
</organism>
<evidence type="ECO:0000256" key="6">
    <source>
        <dbReference type="ARBA" id="ARBA00022777"/>
    </source>
</evidence>
<evidence type="ECO:0000313" key="13">
    <source>
        <dbReference type="Proteomes" id="UP000462363"/>
    </source>
</evidence>
<dbReference type="PRINTS" id="PR00344">
    <property type="entry name" value="BCTRLSENSOR"/>
</dbReference>
<name>A0A844FD03_CLOSV</name>
<dbReference type="Gene3D" id="6.10.340.10">
    <property type="match status" value="1"/>
</dbReference>
<dbReference type="SUPFAM" id="SSF47384">
    <property type="entry name" value="Homodimeric domain of signal transducing histidine kinase"/>
    <property type="match status" value="1"/>
</dbReference>
<keyword evidence="9" id="KW-1133">Transmembrane helix</keyword>
<keyword evidence="4" id="KW-0597">Phosphoprotein</keyword>
<protein>
    <recommendedName>
        <fullName evidence="3">histidine kinase</fullName>
        <ecNumber evidence="3">2.7.13.3</ecNumber>
    </recommendedName>
</protein>
<dbReference type="GO" id="GO:0005886">
    <property type="term" value="C:plasma membrane"/>
    <property type="evidence" value="ECO:0007669"/>
    <property type="project" value="TreeGrafter"/>
</dbReference>
<dbReference type="SMART" id="SM00304">
    <property type="entry name" value="HAMP"/>
    <property type="match status" value="1"/>
</dbReference>
<dbReference type="InterPro" id="IPR036097">
    <property type="entry name" value="HisK_dim/P_sf"/>
</dbReference>
<dbReference type="InterPro" id="IPR003661">
    <property type="entry name" value="HisK_dim/P_dom"/>
</dbReference>
<dbReference type="PROSITE" id="PS50885">
    <property type="entry name" value="HAMP"/>
    <property type="match status" value="1"/>
</dbReference>
<dbReference type="Pfam" id="PF00512">
    <property type="entry name" value="HisKA"/>
    <property type="match status" value="1"/>
</dbReference>
<dbReference type="InterPro" id="IPR004358">
    <property type="entry name" value="Sig_transdc_His_kin-like_C"/>
</dbReference>
<dbReference type="GO" id="GO:0000155">
    <property type="term" value="F:phosphorelay sensor kinase activity"/>
    <property type="evidence" value="ECO:0007669"/>
    <property type="project" value="InterPro"/>
</dbReference>
<dbReference type="EC" id="2.7.13.3" evidence="3"/>
<dbReference type="EMBL" id="VUMB01000045">
    <property type="protein sequence ID" value="MSS41691.1"/>
    <property type="molecule type" value="Genomic_DNA"/>
</dbReference>
<gene>
    <name evidence="12" type="ORF">FYJ37_15485</name>
</gene>
<feature type="domain" description="Histidine kinase" evidence="10">
    <location>
        <begin position="254"/>
        <end position="466"/>
    </location>
</feature>
<dbReference type="CDD" id="cd06225">
    <property type="entry name" value="HAMP"/>
    <property type="match status" value="1"/>
</dbReference>
<dbReference type="PROSITE" id="PS50109">
    <property type="entry name" value="HIS_KIN"/>
    <property type="match status" value="1"/>
</dbReference>
<dbReference type="PANTHER" id="PTHR45453:SF3">
    <property type="entry name" value="HISTIDINE KINASE"/>
    <property type="match status" value="1"/>
</dbReference>
<sequence length="466" mass="52668">MKKYIKEHLGVKIFLLTAVLLLTVSGLVYGMVAFGVSKSYLAELDDSLDKSTQNLVSQLSEVSEQEMGTMLKMFALEYSLSITLMDENGKELQSFGQIEYKLDPKTDSEKSQISKGITKTYFVDRKEGSDYQILIFGTKQRTNAALDSLNRILPALIIIAFLISLIIAVFYSRYVTNPILVLSRASKKLADLDFQIQRPVNRSDEIGILGENLNRLAEGLEEALDELKEKNLLLQRDIMREKQMEQQQLDFFSAVSHELKTPVTVLKGQLQGMLYRVGGYKDRDKYLRRSYEVVNSMDDMIKEILSVARIKSSGFALSRVTIALDKIVQGVIHNLEDIAINKGLQLHIELLEQAGVTVDKALFEKVISNLIGNAIKYTPDNGSVWIRIFREGGNIIFSVENESENIPEAEIPQLFDAFYRRDKSRSRKTGGSGLGLYIVKMILELHGFAYQFYNTEHGVAIKIIFS</sequence>
<dbReference type="GO" id="GO:0016036">
    <property type="term" value="P:cellular response to phosphate starvation"/>
    <property type="evidence" value="ECO:0007669"/>
    <property type="project" value="TreeGrafter"/>
</dbReference>
<dbReference type="Gene3D" id="3.30.565.10">
    <property type="entry name" value="Histidine kinase-like ATPase, C-terminal domain"/>
    <property type="match status" value="1"/>
</dbReference>
<dbReference type="GO" id="GO:0004721">
    <property type="term" value="F:phosphoprotein phosphatase activity"/>
    <property type="evidence" value="ECO:0007669"/>
    <property type="project" value="TreeGrafter"/>
</dbReference>
<dbReference type="InterPro" id="IPR003660">
    <property type="entry name" value="HAMP_dom"/>
</dbReference>
<feature type="coiled-coil region" evidence="8">
    <location>
        <begin position="210"/>
        <end position="244"/>
    </location>
</feature>
<evidence type="ECO:0000256" key="1">
    <source>
        <dbReference type="ARBA" id="ARBA00000085"/>
    </source>
</evidence>
<comment type="caution">
    <text evidence="12">The sequence shown here is derived from an EMBL/GenBank/DDBJ whole genome shotgun (WGS) entry which is preliminary data.</text>
</comment>
<dbReference type="AlphaFoldDB" id="A0A844FD03"/>
<feature type="transmembrane region" description="Helical" evidence="9">
    <location>
        <begin position="152"/>
        <end position="171"/>
    </location>
</feature>
<comment type="subcellular location">
    <subcellularLocation>
        <location evidence="2">Membrane</location>
    </subcellularLocation>
</comment>
<evidence type="ECO:0000256" key="5">
    <source>
        <dbReference type="ARBA" id="ARBA00022679"/>
    </source>
</evidence>
<keyword evidence="8" id="KW-0175">Coiled coil</keyword>
<evidence type="ECO:0000256" key="3">
    <source>
        <dbReference type="ARBA" id="ARBA00012438"/>
    </source>
</evidence>
<dbReference type="Pfam" id="PF00672">
    <property type="entry name" value="HAMP"/>
    <property type="match status" value="1"/>
</dbReference>
<evidence type="ECO:0000256" key="8">
    <source>
        <dbReference type="SAM" id="Coils"/>
    </source>
</evidence>
<proteinExistence type="predicted"/>
<dbReference type="SUPFAM" id="SSF55874">
    <property type="entry name" value="ATPase domain of HSP90 chaperone/DNA topoisomerase II/histidine kinase"/>
    <property type="match status" value="1"/>
</dbReference>
<keyword evidence="5" id="KW-0808">Transferase</keyword>
<keyword evidence="9" id="KW-0472">Membrane</keyword>
<evidence type="ECO:0000256" key="4">
    <source>
        <dbReference type="ARBA" id="ARBA00022553"/>
    </source>
</evidence>
<dbReference type="InterPro" id="IPR003594">
    <property type="entry name" value="HATPase_dom"/>
</dbReference>
<dbReference type="Gene3D" id="1.10.287.130">
    <property type="match status" value="1"/>
</dbReference>
<feature type="transmembrane region" description="Helical" evidence="9">
    <location>
        <begin position="12"/>
        <end position="36"/>
    </location>
</feature>
<dbReference type="CDD" id="cd00082">
    <property type="entry name" value="HisKA"/>
    <property type="match status" value="1"/>
</dbReference>
<feature type="domain" description="HAMP" evidence="11">
    <location>
        <begin position="173"/>
        <end position="225"/>
    </location>
</feature>
<keyword evidence="7" id="KW-0902">Two-component regulatory system</keyword>
<dbReference type="InterPro" id="IPR036890">
    <property type="entry name" value="HATPase_C_sf"/>
</dbReference>
<dbReference type="PANTHER" id="PTHR45453">
    <property type="entry name" value="PHOSPHATE REGULON SENSOR PROTEIN PHOR"/>
    <property type="match status" value="1"/>
</dbReference>
<evidence type="ECO:0000256" key="2">
    <source>
        <dbReference type="ARBA" id="ARBA00004370"/>
    </source>
</evidence>
<dbReference type="InterPro" id="IPR050351">
    <property type="entry name" value="BphY/WalK/GraS-like"/>
</dbReference>
<evidence type="ECO:0000259" key="11">
    <source>
        <dbReference type="PROSITE" id="PS50885"/>
    </source>
</evidence>
<accession>A0A844FD03</accession>
<evidence type="ECO:0000256" key="7">
    <source>
        <dbReference type="ARBA" id="ARBA00023012"/>
    </source>
</evidence>
<dbReference type="SMART" id="SM00387">
    <property type="entry name" value="HATPase_c"/>
    <property type="match status" value="1"/>
</dbReference>
<dbReference type="FunFam" id="3.30.565.10:FF:000006">
    <property type="entry name" value="Sensor histidine kinase WalK"/>
    <property type="match status" value="1"/>
</dbReference>
<dbReference type="RefSeq" id="WP_009249226.1">
    <property type="nucleotide sequence ID" value="NZ_CAJLHJ010000020.1"/>
</dbReference>
<dbReference type="InterPro" id="IPR005467">
    <property type="entry name" value="His_kinase_dom"/>
</dbReference>